<dbReference type="EMBL" id="JADFFL010000002">
    <property type="protein sequence ID" value="MBE9661425.1"/>
    <property type="molecule type" value="Genomic_DNA"/>
</dbReference>
<feature type="signal peptide" evidence="1">
    <location>
        <begin position="1"/>
        <end position="18"/>
    </location>
</feature>
<dbReference type="RefSeq" id="WP_194110614.1">
    <property type="nucleotide sequence ID" value="NZ_JADFFL010000002.1"/>
</dbReference>
<sequence length="268" mass="29226">MKALFLTLISCIALTANAQKLPSVQKVNLRAPSNIKIDGKPAEWGAMQAYNNATEVSYTIANDDKNLYLTIQAKERRIINKIMNGGVQLAINPTGKKITPDMVRITYPTFEKGQRPTLNLSAQVTDGLSPDAQRKLADSLTNINNGKMVKSAKYIKVHGVSGMDTLVSIYNDEGVKAAALIDDKMVYTYEMAVALKHLGMDANKGTKFFYNVKLNPMEFADIPGINVAKAADGTILSININSNIAKPYSAATVATDFWGEYQLKGKSN</sequence>
<reference evidence="2" key="1">
    <citation type="submission" date="2020-10" db="EMBL/GenBank/DDBJ databases">
        <title>Mucilaginibacter mali sp. nov., isolated from rhizosphere soil of apple orchard.</title>
        <authorList>
            <person name="Lee J.-S."/>
            <person name="Kim H.S."/>
            <person name="Kim J.-S."/>
        </authorList>
    </citation>
    <scope>NUCLEOTIDE SEQUENCE</scope>
    <source>
        <strain evidence="2">KCTC 22746</strain>
    </source>
</reference>
<feature type="chain" id="PRO_5036781480" evidence="1">
    <location>
        <begin position="19"/>
        <end position="268"/>
    </location>
</feature>
<dbReference type="Gene3D" id="2.60.40.1190">
    <property type="match status" value="1"/>
</dbReference>
<gene>
    <name evidence="2" type="ORF">IRJ16_05980</name>
</gene>
<organism evidence="2 3">
    <name type="scientific">Mucilaginibacter myungsuensis</name>
    <dbReference type="NCBI Taxonomy" id="649104"/>
    <lineage>
        <taxon>Bacteria</taxon>
        <taxon>Pseudomonadati</taxon>
        <taxon>Bacteroidota</taxon>
        <taxon>Sphingobacteriia</taxon>
        <taxon>Sphingobacteriales</taxon>
        <taxon>Sphingobacteriaceae</taxon>
        <taxon>Mucilaginibacter</taxon>
    </lineage>
</organism>
<evidence type="ECO:0000256" key="1">
    <source>
        <dbReference type="SAM" id="SignalP"/>
    </source>
</evidence>
<dbReference type="AlphaFoldDB" id="A0A929KZI7"/>
<evidence type="ECO:0000313" key="3">
    <source>
        <dbReference type="Proteomes" id="UP000622475"/>
    </source>
</evidence>
<evidence type="ECO:0000313" key="2">
    <source>
        <dbReference type="EMBL" id="MBE9661425.1"/>
    </source>
</evidence>
<dbReference type="Proteomes" id="UP000622475">
    <property type="component" value="Unassembled WGS sequence"/>
</dbReference>
<dbReference type="SUPFAM" id="SSF49344">
    <property type="entry name" value="CBD9-like"/>
    <property type="match status" value="1"/>
</dbReference>
<name>A0A929KZI7_9SPHI</name>
<accession>A0A929KZI7</accession>
<proteinExistence type="predicted"/>
<protein>
    <submittedName>
        <fullName evidence="2">Uncharacterized protein</fullName>
    </submittedName>
</protein>
<comment type="caution">
    <text evidence="2">The sequence shown here is derived from an EMBL/GenBank/DDBJ whole genome shotgun (WGS) entry which is preliminary data.</text>
</comment>
<keyword evidence="1" id="KW-0732">Signal</keyword>
<keyword evidence="3" id="KW-1185">Reference proteome</keyword>